<dbReference type="PROSITE" id="PS50893">
    <property type="entry name" value="ABC_TRANSPORTER_2"/>
    <property type="match status" value="1"/>
</dbReference>
<sequence>MKYIIQTKKLNKTYKKQEVNKEISLLVPTNSIYGLLGPNGAGKSTLLKMLTGMINPTSGEIIYNEKPWSRNDLLEIGSLIEQPPIYENLSARENLKVRTLIYNLPESRIEEVLEIVQLTDTGNKKAGKFSMGMKQRLGIAIALLNNPKLLILDEPTNGLDPIGIGELRELIKSFPQKGISVILSSHILSEVEQIVDYIGIIASGKLWYQEKVKENIDLENLFLDVVRKAGNKNV</sequence>
<dbReference type="EC" id="3.6.3.-" evidence="6"/>
<evidence type="ECO:0000313" key="6">
    <source>
        <dbReference type="EMBL" id="CEQ03532.1"/>
    </source>
</evidence>
<proteinExistence type="inferred from homology"/>
<dbReference type="GO" id="GO:0005524">
    <property type="term" value="F:ATP binding"/>
    <property type="evidence" value="ECO:0007669"/>
    <property type="project" value="UniProtKB-KW"/>
</dbReference>
<evidence type="ECO:0000256" key="1">
    <source>
        <dbReference type="ARBA" id="ARBA00005417"/>
    </source>
</evidence>
<dbReference type="PANTHER" id="PTHR43335">
    <property type="entry name" value="ABC TRANSPORTER, ATP-BINDING PROTEIN"/>
    <property type="match status" value="1"/>
</dbReference>
<dbReference type="InterPro" id="IPR027417">
    <property type="entry name" value="P-loop_NTPase"/>
</dbReference>
<comment type="similarity">
    <text evidence="1">Belongs to the ABC transporter superfamily.</text>
</comment>
<evidence type="ECO:0000256" key="3">
    <source>
        <dbReference type="ARBA" id="ARBA00022741"/>
    </source>
</evidence>
<name>A0A0C7QS65_PARSO</name>
<keyword evidence="2" id="KW-0813">Transport</keyword>
<dbReference type="OrthoDB" id="1756772at2"/>
<dbReference type="PANTHER" id="PTHR43335:SF4">
    <property type="entry name" value="ABC TRANSPORTER, ATP-BINDING PROTEIN"/>
    <property type="match status" value="1"/>
</dbReference>
<evidence type="ECO:0000256" key="4">
    <source>
        <dbReference type="ARBA" id="ARBA00022840"/>
    </source>
</evidence>
<dbReference type="EMBL" id="CEKZ01000003">
    <property type="protein sequence ID" value="CEQ03532.1"/>
    <property type="molecule type" value="Genomic_DNA"/>
</dbReference>
<dbReference type="InterPro" id="IPR003593">
    <property type="entry name" value="AAA+_ATPase"/>
</dbReference>
<dbReference type="Gene3D" id="3.40.50.300">
    <property type="entry name" value="P-loop containing nucleotide triphosphate hydrolases"/>
    <property type="match status" value="1"/>
</dbReference>
<gene>
    <name evidence="6" type="ORF">R28058_12651</name>
</gene>
<evidence type="ECO:0000256" key="2">
    <source>
        <dbReference type="ARBA" id="ARBA00022448"/>
    </source>
</evidence>
<reference evidence="6 7" key="1">
    <citation type="submission" date="2015-01" db="EMBL/GenBank/DDBJ databases">
        <authorList>
            <person name="Aslett A.Martin."/>
            <person name="De Silva Nishadi"/>
        </authorList>
    </citation>
    <scope>NUCLEOTIDE SEQUENCE [LARGE SCALE GENOMIC DNA]</scope>
    <source>
        <strain evidence="6 7">R28058</strain>
    </source>
</reference>
<evidence type="ECO:0000259" key="5">
    <source>
        <dbReference type="PROSITE" id="PS50893"/>
    </source>
</evidence>
<feature type="domain" description="ABC transporter" evidence="5">
    <location>
        <begin position="5"/>
        <end position="228"/>
    </location>
</feature>
<dbReference type="InterPro" id="IPR022501">
    <property type="entry name" value="ABC_Gallidermin_ATP-bd"/>
</dbReference>
<keyword evidence="3" id="KW-0547">Nucleotide-binding</keyword>
<dbReference type="RefSeq" id="WP_055341837.1">
    <property type="nucleotide sequence ID" value="NZ_CEKZ01000003.1"/>
</dbReference>
<evidence type="ECO:0000313" key="7">
    <source>
        <dbReference type="Proteomes" id="UP000049127"/>
    </source>
</evidence>
<dbReference type="GO" id="GO:0016887">
    <property type="term" value="F:ATP hydrolysis activity"/>
    <property type="evidence" value="ECO:0007669"/>
    <property type="project" value="InterPro"/>
</dbReference>
<organism evidence="6 7">
    <name type="scientific">Paraclostridium sordellii</name>
    <name type="common">Clostridium sordellii</name>
    <dbReference type="NCBI Taxonomy" id="1505"/>
    <lineage>
        <taxon>Bacteria</taxon>
        <taxon>Bacillati</taxon>
        <taxon>Bacillota</taxon>
        <taxon>Clostridia</taxon>
        <taxon>Peptostreptococcales</taxon>
        <taxon>Peptostreptococcaceae</taxon>
        <taxon>Paraclostridium</taxon>
    </lineage>
</organism>
<dbReference type="SUPFAM" id="SSF52540">
    <property type="entry name" value="P-loop containing nucleoside triphosphate hydrolases"/>
    <property type="match status" value="1"/>
</dbReference>
<dbReference type="Pfam" id="PF00005">
    <property type="entry name" value="ABC_tran"/>
    <property type="match status" value="1"/>
</dbReference>
<dbReference type="Proteomes" id="UP000049127">
    <property type="component" value="Unassembled WGS sequence"/>
</dbReference>
<keyword evidence="6" id="KW-0378">Hydrolase</keyword>
<dbReference type="AlphaFoldDB" id="A0A0C7QS65"/>
<dbReference type="InterPro" id="IPR003439">
    <property type="entry name" value="ABC_transporter-like_ATP-bd"/>
</dbReference>
<protein>
    <submittedName>
        <fullName evidence="6">Bacitracin ABC transporter ATP-binding protein</fullName>
        <ecNumber evidence="6">3.6.3.-</ecNumber>
    </submittedName>
</protein>
<keyword evidence="4 6" id="KW-0067">ATP-binding</keyword>
<accession>A0A0C7QS65</accession>
<dbReference type="SMART" id="SM00382">
    <property type="entry name" value="AAA"/>
    <property type="match status" value="1"/>
</dbReference>
<dbReference type="NCBIfam" id="TIGR03740">
    <property type="entry name" value="galliderm_ABC"/>
    <property type="match status" value="1"/>
</dbReference>